<reference evidence="1 2" key="1">
    <citation type="journal article" date="2017" name="Front. Microbiol.">
        <title>Double-Face Meets the Bacterial World: The Opportunistic Pathogen Stenotrophomonas maltophilia.</title>
        <authorList>
            <person name="Lira F."/>
            <person name="Berg G."/>
            <person name="Martinez J.L."/>
        </authorList>
    </citation>
    <scope>NUCLEOTIDE SEQUENCE [LARGE SCALE GENOMIC DNA]</scope>
    <source>
        <strain evidence="1 2">EA1</strain>
    </source>
</reference>
<dbReference type="RefSeq" id="WP_046430034.1">
    <property type="nucleotide sequence ID" value="NZ_JBHGCF010000005.1"/>
</dbReference>
<comment type="caution">
    <text evidence="1">The sequence shown here is derived from an EMBL/GenBank/DDBJ whole genome shotgun (WGS) entry which is preliminary data.</text>
</comment>
<name>A0A2J0U9E2_STEMA</name>
<dbReference type="AlphaFoldDB" id="A0A2J0U9E2"/>
<dbReference type="EMBL" id="NEQV01000005">
    <property type="protein sequence ID" value="PJL25899.1"/>
    <property type="molecule type" value="Genomic_DNA"/>
</dbReference>
<sequence>MNTSDRLPVHYHVHLDVAGALTNFTDQDLDGLFQRNPPGEPVTAAEARRVLTDHLAGGRRVIPLAPCEGFDYSGTGCPGHLAEAEADHG</sequence>
<dbReference type="Proteomes" id="UP000230167">
    <property type="component" value="Unassembled WGS sequence"/>
</dbReference>
<evidence type="ECO:0000313" key="1">
    <source>
        <dbReference type="EMBL" id="PJL25899.1"/>
    </source>
</evidence>
<accession>A0A2J0U9E2</accession>
<evidence type="ECO:0000313" key="2">
    <source>
        <dbReference type="Proteomes" id="UP000230167"/>
    </source>
</evidence>
<gene>
    <name evidence="1" type="ORF">B9Y64_15350</name>
</gene>
<protein>
    <submittedName>
        <fullName evidence="1">Uncharacterized protein</fullName>
    </submittedName>
</protein>
<proteinExistence type="predicted"/>
<dbReference type="OrthoDB" id="6065010at2"/>
<organism evidence="1 2">
    <name type="scientific">Stenotrophomonas maltophilia</name>
    <name type="common">Pseudomonas maltophilia</name>
    <name type="synonym">Xanthomonas maltophilia</name>
    <dbReference type="NCBI Taxonomy" id="40324"/>
    <lineage>
        <taxon>Bacteria</taxon>
        <taxon>Pseudomonadati</taxon>
        <taxon>Pseudomonadota</taxon>
        <taxon>Gammaproteobacteria</taxon>
        <taxon>Lysobacterales</taxon>
        <taxon>Lysobacteraceae</taxon>
        <taxon>Stenotrophomonas</taxon>
        <taxon>Stenotrophomonas maltophilia group</taxon>
    </lineage>
</organism>